<dbReference type="CDD" id="cd00060">
    <property type="entry name" value="FHA"/>
    <property type="match status" value="1"/>
</dbReference>
<dbReference type="GO" id="GO:0015031">
    <property type="term" value="P:protein transport"/>
    <property type="evidence" value="ECO:0007669"/>
    <property type="project" value="UniProtKB-KW"/>
</dbReference>
<keyword evidence="4" id="KW-0813">Transport</keyword>
<name>A0A2K0U230_TRIHA</name>
<keyword evidence="11" id="KW-0072">Autophagy</keyword>
<evidence type="ECO:0000256" key="2">
    <source>
        <dbReference type="ARBA" id="ARBA00005575"/>
    </source>
</evidence>
<dbReference type="Gene3D" id="1.10.510.10">
    <property type="entry name" value="Transferase(Phosphotransferase) domain 1"/>
    <property type="match status" value="1"/>
</dbReference>
<dbReference type="AlphaFoldDB" id="A0A2K0U230"/>
<dbReference type="InterPro" id="IPR011009">
    <property type="entry name" value="Kinase-like_dom_sf"/>
</dbReference>
<dbReference type="SUPFAM" id="SSF49879">
    <property type="entry name" value="SMAD/FHA domain"/>
    <property type="match status" value="1"/>
</dbReference>
<evidence type="ECO:0000256" key="12">
    <source>
        <dbReference type="ARBA" id="ARBA00030237"/>
    </source>
</evidence>
<reference evidence="19 20" key="1">
    <citation type="submission" date="2017-02" db="EMBL/GenBank/DDBJ databases">
        <title>Genomes of Trichoderma spp. with biocontrol activity.</title>
        <authorList>
            <person name="Gardiner D."/>
            <person name="Kazan K."/>
            <person name="Vos C."/>
            <person name="Harvey P."/>
        </authorList>
    </citation>
    <scope>NUCLEOTIDE SEQUENCE [LARGE SCALE GENOMIC DNA]</scope>
    <source>
        <strain evidence="19 20">Tr1</strain>
    </source>
</reference>
<comment type="catalytic activity">
    <reaction evidence="13">
        <text>L-threonyl-[protein] + ATP = O-phospho-L-threonyl-[protein] + ADP + H(+)</text>
        <dbReference type="Rhea" id="RHEA:46608"/>
        <dbReference type="Rhea" id="RHEA-COMP:11060"/>
        <dbReference type="Rhea" id="RHEA-COMP:11605"/>
        <dbReference type="ChEBI" id="CHEBI:15378"/>
        <dbReference type="ChEBI" id="CHEBI:30013"/>
        <dbReference type="ChEBI" id="CHEBI:30616"/>
        <dbReference type="ChEBI" id="CHEBI:61977"/>
        <dbReference type="ChEBI" id="CHEBI:456216"/>
        <dbReference type="EC" id="2.7.11.1"/>
    </reaction>
</comment>
<evidence type="ECO:0000256" key="1">
    <source>
        <dbReference type="ARBA" id="ARBA00004623"/>
    </source>
</evidence>
<dbReference type="GO" id="GO:0005829">
    <property type="term" value="C:cytosol"/>
    <property type="evidence" value="ECO:0007669"/>
    <property type="project" value="TreeGrafter"/>
</dbReference>
<dbReference type="SMART" id="SM00220">
    <property type="entry name" value="S_TKc"/>
    <property type="match status" value="1"/>
</dbReference>
<dbReference type="GO" id="GO:0005524">
    <property type="term" value="F:ATP binding"/>
    <property type="evidence" value="ECO:0007669"/>
    <property type="project" value="UniProtKB-UniRule"/>
</dbReference>
<dbReference type="InterPro" id="IPR000253">
    <property type="entry name" value="FHA_dom"/>
</dbReference>
<dbReference type="PROSITE" id="PS00108">
    <property type="entry name" value="PROTEIN_KINASE_ST"/>
    <property type="match status" value="1"/>
</dbReference>
<keyword evidence="8" id="KW-0418">Kinase</keyword>
<dbReference type="GO" id="GO:0034045">
    <property type="term" value="C:phagophore assembly site membrane"/>
    <property type="evidence" value="ECO:0007669"/>
    <property type="project" value="UniProtKB-SubCell"/>
</dbReference>
<accession>A0A2K0U230</accession>
<feature type="domain" description="FHA" evidence="17">
    <location>
        <begin position="87"/>
        <end position="133"/>
    </location>
</feature>
<evidence type="ECO:0000256" key="10">
    <source>
        <dbReference type="ARBA" id="ARBA00022927"/>
    </source>
</evidence>
<dbReference type="InterPro" id="IPR008984">
    <property type="entry name" value="SMAD_FHA_dom_sf"/>
</dbReference>
<dbReference type="GO" id="GO:0010506">
    <property type="term" value="P:regulation of autophagy"/>
    <property type="evidence" value="ECO:0007669"/>
    <property type="project" value="InterPro"/>
</dbReference>
<evidence type="ECO:0000256" key="13">
    <source>
        <dbReference type="ARBA" id="ARBA00047899"/>
    </source>
</evidence>
<evidence type="ECO:0000256" key="3">
    <source>
        <dbReference type="ARBA" id="ARBA00012513"/>
    </source>
</evidence>
<evidence type="ECO:0000259" key="18">
    <source>
        <dbReference type="PROSITE" id="PS50011"/>
    </source>
</evidence>
<dbReference type="OrthoDB" id="4896851at2759"/>
<evidence type="ECO:0000313" key="20">
    <source>
        <dbReference type="Proteomes" id="UP000236290"/>
    </source>
</evidence>
<dbReference type="InterPro" id="IPR045269">
    <property type="entry name" value="Atg1-like"/>
</dbReference>
<dbReference type="PROSITE" id="PS50011">
    <property type="entry name" value="PROTEIN_KINASE_DOM"/>
    <property type="match status" value="1"/>
</dbReference>
<feature type="region of interest" description="Disordered" evidence="16">
    <location>
        <begin position="625"/>
        <end position="644"/>
    </location>
</feature>
<dbReference type="GO" id="GO:0004674">
    <property type="term" value="F:protein serine/threonine kinase activity"/>
    <property type="evidence" value="ECO:0007669"/>
    <property type="project" value="UniProtKB-KW"/>
</dbReference>
<comment type="catalytic activity">
    <reaction evidence="14">
        <text>L-seryl-[protein] + ATP = O-phospho-L-seryl-[protein] + ADP + H(+)</text>
        <dbReference type="Rhea" id="RHEA:17989"/>
        <dbReference type="Rhea" id="RHEA-COMP:9863"/>
        <dbReference type="Rhea" id="RHEA-COMP:11604"/>
        <dbReference type="ChEBI" id="CHEBI:15378"/>
        <dbReference type="ChEBI" id="CHEBI:29999"/>
        <dbReference type="ChEBI" id="CHEBI:30616"/>
        <dbReference type="ChEBI" id="CHEBI:83421"/>
        <dbReference type="ChEBI" id="CHEBI:456216"/>
        <dbReference type="EC" id="2.7.11.1"/>
    </reaction>
</comment>
<dbReference type="Pfam" id="PF00498">
    <property type="entry name" value="FHA"/>
    <property type="match status" value="1"/>
</dbReference>
<evidence type="ECO:0000256" key="14">
    <source>
        <dbReference type="ARBA" id="ARBA00048679"/>
    </source>
</evidence>
<dbReference type="GO" id="GO:0000045">
    <property type="term" value="P:autophagosome assembly"/>
    <property type="evidence" value="ECO:0007669"/>
    <property type="project" value="TreeGrafter"/>
</dbReference>
<proteinExistence type="inferred from homology"/>
<evidence type="ECO:0000256" key="8">
    <source>
        <dbReference type="ARBA" id="ARBA00022777"/>
    </source>
</evidence>
<feature type="binding site" evidence="15">
    <location>
        <position position="262"/>
    </location>
    <ligand>
        <name>ATP</name>
        <dbReference type="ChEBI" id="CHEBI:30616"/>
    </ligand>
</feature>
<evidence type="ECO:0000259" key="17">
    <source>
        <dbReference type="PROSITE" id="PS50006"/>
    </source>
</evidence>
<feature type="compositionally biased region" description="Basic and acidic residues" evidence="16">
    <location>
        <begin position="625"/>
        <end position="636"/>
    </location>
</feature>
<dbReference type="PROSITE" id="PS00107">
    <property type="entry name" value="PROTEIN_KINASE_ATP"/>
    <property type="match status" value="1"/>
</dbReference>
<organism evidence="19 20">
    <name type="scientific">Trichoderma harzianum</name>
    <name type="common">Hypocrea lixii</name>
    <dbReference type="NCBI Taxonomy" id="5544"/>
    <lineage>
        <taxon>Eukaryota</taxon>
        <taxon>Fungi</taxon>
        <taxon>Dikarya</taxon>
        <taxon>Ascomycota</taxon>
        <taxon>Pezizomycotina</taxon>
        <taxon>Sordariomycetes</taxon>
        <taxon>Hypocreomycetidae</taxon>
        <taxon>Hypocreales</taxon>
        <taxon>Hypocreaceae</taxon>
        <taxon>Trichoderma</taxon>
    </lineage>
</organism>
<evidence type="ECO:0000256" key="9">
    <source>
        <dbReference type="ARBA" id="ARBA00022840"/>
    </source>
</evidence>
<dbReference type="InterPro" id="IPR000719">
    <property type="entry name" value="Prot_kinase_dom"/>
</dbReference>
<dbReference type="Pfam" id="PF00069">
    <property type="entry name" value="Pkinase"/>
    <property type="match status" value="1"/>
</dbReference>
<dbReference type="EMBL" id="MTYI01000118">
    <property type="protein sequence ID" value="PNP51837.1"/>
    <property type="molecule type" value="Genomic_DNA"/>
</dbReference>
<keyword evidence="10" id="KW-0653">Protein transport</keyword>
<evidence type="ECO:0000256" key="16">
    <source>
        <dbReference type="SAM" id="MobiDB-lite"/>
    </source>
</evidence>
<dbReference type="InterPro" id="IPR008271">
    <property type="entry name" value="Ser/Thr_kinase_AS"/>
</dbReference>
<dbReference type="GO" id="GO:0005776">
    <property type="term" value="C:autophagosome"/>
    <property type="evidence" value="ECO:0007669"/>
    <property type="project" value="TreeGrafter"/>
</dbReference>
<evidence type="ECO:0000256" key="7">
    <source>
        <dbReference type="ARBA" id="ARBA00022741"/>
    </source>
</evidence>
<evidence type="ECO:0000313" key="19">
    <source>
        <dbReference type="EMBL" id="PNP51837.1"/>
    </source>
</evidence>
<comment type="caution">
    <text evidence="19">The sequence shown here is derived from an EMBL/GenBank/DDBJ whole genome shotgun (WGS) entry which is preliminary data.</text>
</comment>
<keyword evidence="7 15" id="KW-0547">Nucleotide-binding</keyword>
<dbReference type="Proteomes" id="UP000236290">
    <property type="component" value="Unassembled WGS sequence"/>
</dbReference>
<evidence type="ECO:0000256" key="6">
    <source>
        <dbReference type="ARBA" id="ARBA00022679"/>
    </source>
</evidence>
<evidence type="ECO:0000256" key="11">
    <source>
        <dbReference type="ARBA" id="ARBA00023006"/>
    </source>
</evidence>
<dbReference type="PANTHER" id="PTHR24348">
    <property type="entry name" value="SERINE/THREONINE-PROTEIN KINASE UNC-51-RELATED"/>
    <property type="match status" value="1"/>
</dbReference>
<dbReference type="PROSITE" id="PS50006">
    <property type="entry name" value="FHA_DOMAIN"/>
    <property type="match status" value="1"/>
</dbReference>
<gene>
    <name evidence="19" type="ORF">THARTR1_07606</name>
</gene>
<dbReference type="InterPro" id="IPR017441">
    <property type="entry name" value="Protein_kinase_ATP_BS"/>
</dbReference>
<comment type="similarity">
    <text evidence="2">Belongs to the protein kinase superfamily. CAMK Ser/Thr protein kinase family. CHEK2 subfamily.</text>
</comment>
<keyword evidence="9 15" id="KW-0067">ATP-binding</keyword>
<keyword evidence="5" id="KW-0723">Serine/threonine-protein kinase</keyword>
<dbReference type="SUPFAM" id="SSF56112">
    <property type="entry name" value="Protein kinase-like (PK-like)"/>
    <property type="match status" value="1"/>
</dbReference>
<protein>
    <recommendedName>
        <fullName evidence="3">non-specific serine/threonine protein kinase</fullName>
        <ecNumber evidence="3">2.7.11.1</ecNumber>
    </recommendedName>
    <alternativeName>
        <fullName evidence="12">Autophagy-related protein 1</fullName>
    </alternativeName>
</protein>
<keyword evidence="6" id="KW-0808">Transferase</keyword>
<comment type="subcellular location">
    <subcellularLocation>
        <location evidence="1">Preautophagosomal structure membrane</location>
        <topology evidence="1">Peripheral membrane protein</topology>
    </subcellularLocation>
</comment>
<evidence type="ECO:0000256" key="4">
    <source>
        <dbReference type="ARBA" id="ARBA00022448"/>
    </source>
</evidence>
<evidence type="ECO:0000256" key="15">
    <source>
        <dbReference type="PROSITE-ProRule" id="PRU10141"/>
    </source>
</evidence>
<sequence>MADPDVYAYLFPIEGEDQEDILDAISDPQNRLRYVGSEQGVIHILENRNFQHGQRKSTGELKRREVLLDKPHIRLKFSDGAKTAHGVRMGWSPDCDIVLPRAKAVSGYHAALTFNENNHLVVRDLGSRFGTRVAYDEEKAQPGISMDWVVGGVDFVRDKMPILKITHKLQFQLIAVHHDIKSQQYIDNVAKFRQGTEDIADLAEFIKVRSYAATELPTSLEARTPFLKPSDPAYWSRVLGSGSFGIVTHIFNTWTGEEYALKEPKNTSKTGYRLEDWKKEVDIISNIQHDHIVTLLEAKFDPWPQLFFEYANGGSFSSYDATSDLEEIRYMQQLLSAMAAMHESSPPIVHRDIKPDNILCFFSPDGTMRVKFADFGLGKNTGQLKTFCGSLAYMAPEIYNKQKTKDESFYTPAVDVWSLAVVFAERQHGFPQSTSLDGGITTDWPEAVLGHYRGKSQLGSMIMPFIMDNMLHIDPHARKTASYCEKQAVQLLGKQFRNWKLDGSKTSRSEDGNWCRSLIAELGYRGSSKIDSIVNPSDIDGDDDDSQTMFRPSCPLLPQPDFPAQVPAGQLVAPITESELWFTAQSDVIMPTIEEEAYKEGAMLDSLALSRRIHPLLDLYQTVDEGHGSEDSEKERSLKKRRLG</sequence>
<dbReference type="Gene3D" id="2.60.200.20">
    <property type="match status" value="1"/>
</dbReference>
<dbReference type="PANTHER" id="PTHR24348:SF22">
    <property type="entry name" value="NON-SPECIFIC SERINE_THREONINE PROTEIN KINASE"/>
    <property type="match status" value="1"/>
</dbReference>
<feature type="domain" description="Protein kinase" evidence="18">
    <location>
        <begin position="233"/>
        <end position="492"/>
    </location>
</feature>
<dbReference type="EC" id="2.7.11.1" evidence="3"/>
<evidence type="ECO:0000256" key="5">
    <source>
        <dbReference type="ARBA" id="ARBA00022527"/>
    </source>
</evidence>